<dbReference type="SUPFAM" id="SSF55811">
    <property type="entry name" value="Nudix"/>
    <property type="match status" value="1"/>
</dbReference>
<dbReference type="Proteomes" id="UP000277498">
    <property type="component" value="Unassembled WGS sequence"/>
</dbReference>
<dbReference type="GO" id="GO:0006742">
    <property type="term" value="P:NADP+ catabolic process"/>
    <property type="evidence" value="ECO:0007669"/>
    <property type="project" value="TreeGrafter"/>
</dbReference>
<dbReference type="EC" id="3.6.1.22" evidence="4"/>
<dbReference type="OrthoDB" id="9791656at2"/>
<keyword evidence="7" id="KW-0460">Magnesium</keyword>
<dbReference type="PROSITE" id="PS51462">
    <property type="entry name" value="NUDIX"/>
    <property type="match status" value="1"/>
</dbReference>
<dbReference type="Pfam" id="PF09296">
    <property type="entry name" value="NUDIX-like"/>
    <property type="match status" value="1"/>
</dbReference>
<comment type="catalytic activity">
    <reaction evidence="9">
        <text>a 5'-end NAD(+)-phospho-ribonucleoside in mRNA + H2O = a 5'-end phospho-adenosine-phospho-ribonucleoside in mRNA + beta-nicotinamide D-ribonucleotide + 2 H(+)</text>
        <dbReference type="Rhea" id="RHEA:60876"/>
        <dbReference type="Rhea" id="RHEA-COMP:15698"/>
        <dbReference type="Rhea" id="RHEA-COMP:15719"/>
        <dbReference type="ChEBI" id="CHEBI:14649"/>
        <dbReference type="ChEBI" id="CHEBI:15377"/>
        <dbReference type="ChEBI" id="CHEBI:15378"/>
        <dbReference type="ChEBI" id="CHEBI:144029"/>
        <dbReference type="ChEBI" id="CHEBI:144051"/>
    </reaction>
    <physiologicalReaction direction="left-to-right" evidence="9">
        <dbReference type="Rhea" id="RHEA:60877"/>
    </physiologicalReaction>
</comment>
<feature type="domain" description="Nudix hydrolase" evidence="11">
    <location>
        <begin position="175"/>
        <end position="299"/>
    </location>
</feature>
<dbReference type="PROSITE" id="PS00893">
    <property type="entry name" value="NUDIX_BOX"/>
    <property type="match status" value="1"/>
</dbReference>
<evidence type="ECO:0000256" key="10">
    <source>
        <dbReference type="RuleBase" id="RU003476"/>
    </source>
</evidence>
<name>A0A3P5X1J8_9RHOB</name>
<keyword evidence="5" id="KW-0479">Metal-binding</keyword>
<dbReference type="GO" id="GO:0005829">
    <property type="term" value="C:cytosol"/>
    <property type="evidence" value="ECO:0007669"/>
    <property type="project" value="TreeGrafter"/>
</dbReference>
<gene>
    <name evidence="12" type="primary">nudC</name>
    <name evidence="12" type="ORF">XINFAN_01428</name>
</gene>
<dbReference type="CDD" id="cd03429">
    <property type="entry name" value="NUDIX_NADH_pyrophosphatase_Nudt13"/>
    <property type="match status" value="1"/>
</dbReference>
<dbReference type="GO" id="GO:0046872">
    <property type="term" value="F:metal ion binding"/>
    <property type="evidence" value="ECO:0007669"/>
    <property type="project" value="UniProtKB-KW"/>
</dbReference>
<evidence type="ECO:0000259" key="11">
    <source>
        <dbReference type="PROSITE" id="PS51462"/>
    </source>
</evidence>
<keyword evidence="6 10" id="KW-0378">Hydrolase</keyword>
<evidence type="ECO:0000256" key="2">
    <source>
        <dbReference type="ARBA" id="ARBA00001947"/>
    </source>
</evidence>
<dbReference type="Gene3D" id="3.90.79.20">
    <property type="match status" value="1"/>
</dbReference>
<dbReference type="NCBIfam" id="NF001299">
    <property type="entry name" value="PRK00241.1"/>
    <property type="match status" value="1"/>
</dbReference>
<dbReference type="InterPro" id="IPR020084">
    <property type="entry name" value="NUDIX_hydrolase_CS"/>
</dbReference>
<dbReference type="PANTHER" id="PTHR42904">
    <property type="entry name" value="NUDIX HYDROLASE, NUDC SUBFAMILY"/>
    <property type="match status" value="1"/>
</dbReference>
<keyword evidence="13" id="KW-1185">Reference proteome</keyword>
<dbReference type="GO" id="GO:0019677">
    <property type="term" value="P:NAD+ catabolic process"/>
    <property type="evidence" value="ECO:0007669"/>
    <property type="project" value="TreeGrafter"/>
</dbReference>
<dbReference type="InterPro" id="IPR015375">
    <property type="entry name" value="NADH_PPase-like_N"/>
</dbReference>
<dbReference type="GO" id="GO:0110153">
    <property type="term" value="F:RNA NAD-cap (NMN-forming) hydrolase activity"/>
    <property type="evidence" value="ECO:0007669"/>
    <property type="project" value="RHEA"/>
</dbReference>
<evidence type="ECO:0000256" key="6">
    <source>
        <dbReference type="ARBA" id="ARBA00022801"/>
    </source>
</evidence>
<dbReference type="Pfam" id="PF09297">
    <property type="entry name" value="Zn_ribbon_NUD"/>
    <property type="match status" value="1"/>
</dbReference>
<dbReference type="InterPro" id="IPR015797">
    <property type="entry name" value="NUDIX_hydrolase-like_dom_sf"/>
</dbReference>
<keyword evidence="8" id="KW-0520">NAD</keyword>
<evidence type="ECO:0000256" key="5">
    <source>
        <dbReference type="ARBA" id="ARBA00022723"/>
    </source>
</evidence>
<dbReference type="Gene3D" id="3.90.79.10">
    <property type="entry name" value="Nucleoside Triphosphate Pyrophosphohydrolase"/>
    <property type="match status" value="1"/>
</dbReference>
<dbReference type="InterPro" id="IPR015376">
    <property type="entry name" value="Znr_NADH_PPase"/>
</dbReference>
<evidence type="ECO:0000256" key="1">
    <source>
        <dbReference type="ARBA" id="ARBA00001946"/>
    </source>
</evidence>
<evidence type="ECO:0000256" key="3">
    <source>
        <dbReference type="ARBA" id="ARBA00009595"/>
    </source>
</evidence>
<evidence type="ECO:0000256" key="9">
    <source>
        <dbReference type="ARBA" id="ARBA00023679"/>
    </source>
</evidence>
<sequence length="314" mass="34111">MRIAEQVTFGGTGRDRGHELRRDPDALAALLAEGRVLPLWRCMVLAGEDALGWLQVGDPMLEDAPQPVFLGLWQGKGVFAADISHWSPEQGVPDQGGFDAGMQPHPLAPEGHALTELRRIMAALSPDEAEMAATARALLEWHRTHGFCAACGAASQAGGGGWHRKCPACHAMHFPRTDPVVIMLVTRANRLLLGRSPGWPEGMYSTLAGFVEPGETVEAAVRREVHEETGISCGAVRYLASQPWPFPASLMLGCHAEAMSESITLDPAELEDALWLTREEMVAVLSDDHPAVRPPRQGSIARFLITNWLADRLD</sequence>
<comment type="similarity">
    <text evidence="3">Belongs to the Nudix hydrolase family. NudC subfamily.</text>
</comment>
<evidence type="ECO:0000256" key="4">
    <source>
        <dbReference type="ARBA" id="ARBA00012381"/>
    </source>
</evidence>
<dbReference type="PANTHER" id="PTHR42904:SF6">
    <property type="entry name" value="NAD-CAPPED RNA HYDROLASE NUDT12"/>
    <property type="match status" value="1"/>
</dbReference>
<reference evidence="12 13" key="1">
    <citation type="submission" date="2018-11" db="EMBL/GenBank/DDBJ databases">
        <authorList>
            <person name="Criscuolo A."/>
        </authorList>
    </citation>
    <scope>NUCLEOTIDE SEQUENCE [LARGE SCALE GENOMIC DNA]</scope>
    <source>
        <strain evidence="12">ACIP111625</strain>
    </source>
</reference>
<dbReference type="Pfam" id="PF00293">
    <property type="entry name" value="NUDIX"/>
    <property type="match status" value="1"/>
</dbReference>
<comment type="cofactor">
    <cofactor evidence="2">
        <name>Zn(2+)</name>
        <dbReference type="ChEBI" id="CHEBI:29105"/>
    </cofactor>
</comment>
<evidence type="ECO:0000256" key="8">
    <source>
        <dbReference type="ARBA" id="ARBA00023027"/>
    </source>
</evidence>
<dbReference type="InterPro" id="IPR000086">
    <property type="entry name" value="NUDIX_hydrolase_dom"/>
</dbReference>
<protein>
    <recommendedName>
        <fullName evidence="4">NAD(+) diphosphatase</fullName>
        <ecNumber evidence="4">3.6.1.22</ecNumber>
    </recommendedName>
</protein>
<dbReference type="InterPro" id="IPR020476">
    <property type="entry name" value="Nudix_hydrolase"/>
</dbReference>
<dbReference type="RefSeq" id="WP_124085839.1">
    <property type="nucleotide sequence ID" value="NZ_UXAW01000051.1"/>
</dbReference>
<dbReference type="GO" id="GO:0035529">
    <property type="term" value="F:NADH pyrophosphatase activity"/>
    <property type="evidence" value="ECO:0007669"/>
    <property type="project" value="TreeGrafter"/>
</dbReference>
<evidence type="ECO:0000313" key="13">
    <source>
        <dbReference type="Proteomes" id="UP000277498"/>
    </source>
</evidence>
<dbReference type="PRINTS" id="PR00502">
    <property type="entry name" value="NUDIXFAMILY"/>
</dbReference>
<accession>A0A3P5X1J8</accession>
<evidence type="ECO:0000313" key="12">
    <source>
        <dbReference type="EMBL" id="VDC25190.1"/>
    </source>
</evidence>
<evidence type="ECO:0000256" key="7">
    <source>
        <dbReference type="ARBA" id="ARBA00022842"/>
    </source>
</evidence>
<dbReference type="InterPro" id="IPR050241">
    <property type="entry name" value="NAD-cap_RNA_hydrolase_NudC"/>
</dbReference>
<comment type="cofactor">
    <cofactor evidence="1">
        <name>Mg(2+)</name>
        <dbReference type="ChEBI" id="CHEBI:18420"/>
    </cofactor>
</comment>
<dbReference type="InterPro" id="IPR049734">
    <property type="entry name" value="NudC-like_C"/>
</dbReference>
<dbReference type="AlphaFoldDB" id="A0A3P5X1J8"/>
<proteinExistence type="inferred from homology"/>
<dbReference type="EMBL" id="UXAW01000051">
    <property type="protein sequence ID" value="VDC25190.1"/>
    <property type="molecule type" value="Genomic_DNA"/>
</dbReference>
<organism evidence="12 13">
    <name type="scientific">Pseudogemmobacter humi</name>
    <dbReference type="NCBI Taxonomy" id="2483812"/>
    <lineage>
        <taxon>Bacteria</taxon>
        <taxon>Pseudomonadati</taxon>
        <taxon>Pseudomonadota</taxon>
        <taxon>Alphaproteobacteria</taxon>
        <taxon>Rhodobacterales</taxon>
        <taxon>Paracoccaceae</taxon>
        <taxon>Pseudogemmobacter</taxon>
    </lineage>
</organism>